<reference evidence="1" key="1">
    <citation type="submission" date="2012-12" db="EMBL/GenBank/DDBJ databases">
        <title>Identification and characterization of a phenylalanine ammonia-lyase gene family in Isatis indigotica Fort.</title>
        <authorList>
            <person name="Liu Q."/>
            <person name="Chen J."/>
            <person name="Zhou X."/>
            <person name="Di P."/>
            <person name="Xiao Y."/>
            <person name="Xuan H."/>
            <person name="Zhang L."/>
            <person name="Chen W."/>
        </authorList>
    </citation>
    <scope>NUCLEOTIDE SEQUENCE</scope>
    <source>
        <tissue evidence="1">Salivary gland</tissue>
    </source>
</reference>
<evidence type="ECO:0000313" key="1">
    <source>
        <dbReference type="EMBL" id="JAA70450.1"/>
    </source>
</evidence>
<dbReference type="EMBL" id="GADI01003358">
    <property type="protein sequence ID" value="JAA70450.1"/>
    <property type="molecule type" value="mRNA"/>
</dbReference>
<protein>
    <submittedName>
        <fullName evidence="1">Putative mucin</fullName>
    </submittedName>
</protein>
<sequence>MTGVRPEQQLKGGDRWSLRRTLTTARRSAASRDGFSFRHGFNGPDDLLRRLGNDDLLGERLVLWRCFRRGCLGGRLELEAVGVVRMVADLRQVVEVGAQRAGHQHRGTVVTHVVGGAVVRVVEQRRVVVFALHGRAVHQLCADRTDHHHCSHEGDRHLHRQLHFVSFLG</sequence>
<organism evidence="1">
    <name type="scientific">Ixodes ricinus</name>
    <name type="common">Common tick</name>
    <name type="synonym">Acarus ricinus</name>
    <dbReference type="NCBI Taxonomy" id="34613"/>
    <lineage>
        <taxon>Eukaryota</taxon>
        <taxon>Metazoa</taxon>
        <taxon>Ecdysozoa</taxon>
        <taxon>Arthropoda</taxon>
        <taxon>Chelicerata</taxon>
        <taxon>Arachnida</taxon>
        <taxon>Acari</taxon>
        <taxon>Parasitiformes</taxon>
        <taxon>Ixodida</taxon>
        <taxon>Ixodoidea</taxon>
        <taxon>Ixodidae</taxon>
        <taxon>Ixodinae</taxon>
        <taxon>Ixodes</taxon>
    </lineage>
</organism>
<dbReference type="AlphaFoldDB" id="A0A0K8RH34"/>
<name>A0A0K8RH34_IXORI</name>
<accession>A0A0K8RH34</accession>
<proteinExistence type="evidence at transcript level"/>